<evidence type="ECO:0000313" key="2">
    <source>
        <dbReference type="Proteomes" id="UP001165121"/>
    </source>
</evidence>
<dbReference type="EMBL" id="BSXT01001121">
    <property type="protein sequence ID" value="GMF38844.1"/>
    <property type="molecule type" value="Genomic_DNA"/>
</dbReference>
<organism evidence="1 2">
    <name type="scientific">Phytophthora fragariaefolia</name>
    <dbReference type="NCBI Taxonomy" id="1490495"/>
    <lineage>
        <taxon>Eukaryota</taxon>
        <taxon>Sar</taxon>
        <taxon>Stramenopiles</taxon>
        <taxon>Oomycota</taxon>
        <taxon>Peronosporomycetes</taxon>
        <taxon>Peronosporales</taxon>
        <taxon>Peronosporaceae</taxon>
        <taxon>Phytophthora</taxon>
    </lineage>
</organism>
<name>A0A9W6XHZ2_9STRA</name>
<proteinExistence type="predicted"/>
<reference evidence="1" key="1">
    <citation type="submission" date="2023-04" db="EMBL/GenBank/DDBJ databases">
        <title>Phytophthora fragariaefolia NBRC 109709.</title>
        <authorList>
            <person name="Ichikawa N."/>
            <person name="Sato H."/>
            <person name="Tonouchi N."/>
        </authorList>
    </citation>
    <scope>NUCLEOTIDE SEQUENCE</scope>
    <source>
        <strain evidence="1">NBRC 109709</strain>
    </source>
</reference>
<dbReference type="Proteomes" id="UP001165121">
    <property type="component" value="Unassembled WGS sequence"/>
</dbReference>
<dbReference type="AlphaFoldDB" id="A0A9W6XHZ2"/>
<keyword evidence="2" id="KW-1185">Reference proteome</keyword>
<gene>
    <name evidence="1" type="ORF">Pfra01_001133500</name>
</gene>
<comment type="caution">
    <text evidence="1">The sequence shown here is derived from an EMBL/GenBank/DDBJ whole genome shotgun (WGS) entry which is preliminary data.</text>
</comment>
<sequence length="80" mass="8447">MFGYGRLVQALTQICVTDLGLGVHSDAAAAGQSMAASVMVRTSLATRGEMKAPLRPSDRVKWQAVAINSSSRRQIKAGCP</sequence>
<accession>A0A9W6XHZ2</accession>
<evidence type="ECO:0000313" key="1">
    <source>
        <dbReference type="EMBL" id="GMF38844.1"/>
    </source>
</evidence>
<protein>
    <submittedName>
        <fullName evidence="1">Unnamed protein product</fullName>
    </submittedName>
</protein>